<accession>A0A1Q9AQI4</accession>
<protein>
    <submittedName>
        <fullName evidence="1">Uncharacterized protein</fullName>
    </submittedName>
</protein>
<dbReference type="RefSeq" id="WP_075632768.1">
    <property type="nucleotide sequence ID" value="NZ_MKIO01000008.1"/>
</dbReference>
<dbReference type="Proteomes" id="UP000186143">
    <property type="component" value="Unassembled WGS sequence"/>
</dbReference>
<dbReference type="EMBL" id="MSPX01000023">
    <property type="protein sequence ID" value="OQP84188.1"/>
    <property type="molecule type" value="Genomic_DNA"/>
</dbReference>
<evidence type="ECO:0000313" key="3">
    <source>
        <dbReference type="Proteomes" id="UP000186143"/>
    </source>
</evidence>
<proteinExistence type="predicted"/>
<organism evidence="1 3">
    <name type="scientific">Xaviernesmea rhizosphaerae</name>
    <dbReference type="NCBI Taxonomy" id="1672749"/>
    <lineage>
        <taxon>Bacteria</taxon>
        <taxon>Pseudomonadati</taxon>
        <taxon>Pseudomonadota</taxon>
        <taxon>Alphaproteobacteria</taxon>
        <taxon>Hyphomicrobiales</taxon>
        <taxon>Rhizobiaceae</taxon>
        <taxon>Rhizobium/Agrobacterium group</taxon>
        <taxon>Xaviernesmea</taxon>
    </lineage>
</organism>
<evidence type="ECO:0000313" key="2">
    <source>
        <dbReference type="EMBL" id="OQP84188.1"/>
    </source>
</evidence>
<dbReference type="EMBL" id="MKIO01000008">
    <property type="protein sequence ID" value="OLP57693.1"/>
    <property type="molecule type" value="Genomic_DNA"/>
</dbReference>
<reference evidence="2" key="2">
    <citation type="submission" date="2016-12" db="EMBL/GenBank/DDBJ databases">
        <authorList>
            <person name="Zhang X."/>
            <person name="Zhao J."/>
        </authorList>
    </citation>
    <scope>NUCLEOTIDE SEQUENCE</scope>
    <source>
        <strain evidence="2">RD15</strain>
    </source>
</reference>
<reference evidence="2 4" key="3">
    <citation type="journal article" date="2017" name="Antonie Van Leeuwenhoek">
        <title>Rhizobium rhizosphaerae sp. nov., a novel species isolated from rice rhizosphere.</title>
        <authorList>
            <person name="Zhao J.J."/>
            <person name="Zhang J."/>
            <person name="Zhang R.J."/>
            <person name="Zhang C.W."/>
            <person name="Yin H.Q."/>
            <person name="Zhang X.X."/>
        </authorList>
    </citation>
    <scope>NUCLEOTIDE SEQUENCE [LARGE SCALE GENOMIC DNA]</scope>
    <source>
        <strain evidence="2 4">RD15</strain>
    </source>
</reference>
<sequence length="80" mass="8164">MPGVNAVYEVVLFTRDARGHAVIAGPPEIMADAASACARAESLAAGHEGVAAIRRPVQPAIGETGPIEILFQSGRLGDLG</sequence>
<gene>
    <name evidence="1" type="ORF">BJF92_08735</name>
    <name evidence="2" type="ORF">BTR14_20510</name>
</gene>
<evidence type="ECO:0000313" key="4">
    <source>
        <dbReference type="Proteomes" id="UP000192652"/>
    </source>
</evidence>
<dbReference type="AlphaFoldDB" id="A0A1Q9AQI4"/>
<name>A0A1Q9AQI4_9HYPH</name>
<evidence type="ECO:0000313" key="1">
    <source>
        <dbReference type="EMBL" id="OLP57693.1"/>
    </source>
</evidence>
<dbReference type="Proteomes" id="UP000192652">
    <property type="component" value="Unassembled WGS sequence"/>
</dbReference>
<dbReference type="STRING" id="1672749.BJF92_08735"/>
<reference evidence="1 3" key="1">
    <citation type="submission" date="2016-09" db="EMBL/GenBank/DDBJ databases">
        <title>Rhizobium sp. nov., a novel species isolated from the rice rhizosphere.</title>
        <authorList>
            <person name="Zhao J."/>
            <person name="Zhang X."/>
        </authorList>
    </citation>
    <scope>NUCLEOTIDE SEQUENCE [LARGE SCALE GENOMIC DNA]</scope>
    <source>
        <strain evidence="1 3">MH17</strain>
    </source>
</reference>
<keyword evidence="4" id="KW-1185">Reference proteome</keyword>
<comment type="caution">
    <text evidence="1">The sequence shown here is derived from an EMBL/GenBank/DDBJ whole genome shotgun (WGS) entry which is preliminary data.</text>
</comment>